<dbReference type="InterPro" id="IPR006094">
    <property type="entry name" value="Oxid_FAD_bind_N"/>
</dbReference>
<dbReference type="InterPro" id="IPR016164">
    <property type="entry name" value="FAD-linked_Oxase-like_C"/>
</dbReference>
<dbReference type="PROSITE" id="PS51387">
    <property type="entry name" value="FAD_PCMH"/>
    <property type="match status" value="1"/>
</dbReference>
<comment type="cofactor">
    <cofactor evidence="1">
        <name>FAD</name>
        <dbReference type="ChEBI" id="CHEBI:57692"/>
    </cofactor>
</comment>
<keyword evidence="3" id="KW-0274">FAD</keyword>
<dbReference type="InterPro" id="IPR017896">
    <property type="entry name" value="4Fe4S_Fe-S-bd"/>
</dbReference>
<dbReference type="Pfam" id="PF02913">
    <property type="entry name" value="FAD-oxidase_C"/>
    <property type="match status" value="1"/>
</dbReference>
<dbReference type="InterPro" id="IPR036318">
    <property type="entry name" value="FAD-bd_PCMH-like_sf"/>
</dbReference>
<dbReference type="InterPro" id="IPR004113">
    <property type="entry name" value="FAD-bd_oxidored_4_C"/>
</dbReference>
<dbReference type="Proteomes" id="UP000194360">
    <property type="component" value="Unassembled WGS sequence"/>
</dbReference>
<dbReference type="RefSeq" id="WP_085911558.1">
    <property type="nucleotide sequence ID" value="NZ_AP018920.1"/>
</dbReference>
<name>A0A1Y2N4B5_PSEAH</name>
<dbReference type="InterPro" id="IPR016169">
    <property type="entry name" value="FAD-bd_PCMH_sub2"/>
</dbReference>
<dbReference type="SUPFAM" id="SSF56176">
    <property type="entry name" value="FAD-binding/transporter-associated domain-like"/>
    <property type="match status" value="1"/>
</dbReference>
<proteinExistence type="predicted"/>
<keyword evidence="4 8" id="KW-0560">Oxidoreductase</keyword>
<dbReference type="Pfam" id="PF02754">
    <property type="entry name" value="CCG"/>
    <property type="match status" value="2"/>
</dbReference>
<comment type="caution">
    <text evidence="8">The sequence shown here is derived from an EMBL/GenBank/DDBJ whole genome shotgun (WGS) entry which is preliminary data.</text>
</comment>
<dbReference type="GO" id="GO:0004458">
    <property type="term" value="F:D-lactate dehydrogenase (cytochrome) activity"/>
    <property type="evidence" value="ECO:0007669"/>
    <property type="project" value="TreeGrafter"/>
</dbReference>
<dbReference type="PROSITE" id="PS51379">
    <property type="entry name" value="4FE4S_FER_2"/>
    <property type="match status" value="1"/>
</dbReference>
<dbReference type="Gene3D" id="3.30.70.2740">
    <property type="match status" value="1"/>
</dbReference>
<dbReference type="PANTHER" id="PTHR11748:SF119">
    <property type="entry name" value="D-2-HYDROXYGLUTARATE DEHYDROGENASE"/>
    <property type="match status" value="1"/>
</dbReference>
<dbReference type="Pfam" id="PF01565">
    <property type="entry name" value="FAD_binding_4"/>
    <property type="match status" value="1"/>
</dbReference>
<gene>
    <name evidence="8" type="ORF">BG845_01242</name>
</gene>
<keyword evidence="2" id="KW-0285">Flavoprotein</keyword>
<dbReference type="GO" id="GO:1903457">
    <property type="term" value="P:lactate catabolic process"/>
    <property type="evidence" value="ECO:0007669"/>
    <property type="project" value="TreeGrafter"/>
</dbReference>
<feature type="domain" description="FAD-binding PCMH-type" evidence="7">
    <location>
        <begin position="96"/>
        <end position="318"/>
    </location>
</feature>
<evidence type="ECO:0000259" key="7">
    <source>
        <dbReference type="PROSITE" id="PS51387"/>
    </source>
</evidence>
<evidence type="ECO:0000256" key="3">
    <source>
        <dbReference type="ARBA" id="ARBA00022827"/>
    </source>
</evidence>
<dbReference type="PANTHER" id="PTHR11748">
    <property type="entry name" value="D-LACTATE DEHYDROGENASE"/>
    <property type="match status" value="1"/>
</dbReference>
<feature type="domain" description="4Fe-4S ferredoxin-type" evidence="6">
    <location>
        <begin position="652"/>
        <end position="682"/>
    </location>
</feature>
<evidence type="ECO:0000256" key="2">
    <source>
        <dbReference type="ARBA" id="ARBA00022630"/>
    </source>
</evidence>
<evidence type="ECO:0000256" key="1">
    <source>
        <dbReference type="ARBA" id="ARBA00001974"/>
    </source>
</evidence>
<evidence type="ECO:0000259" key="6">
    <source>
        <dbReference type="PROSITE" id="PS51379"/>
    </source>
</evidence>
<feature type="region of interest" description="Disordered" evidence="5">
    <location>
        <begin position="1"/>
        <end position="66"/>
    </location>
</feature>
<dbReference type="EMBL" id="MIGB01000005">
    <property type="protein sequence ID" value="OSY42322.1"/>
    <property type="molecule type" value="Genomic_DNA"/>
</dbReference>
<dbReference type="Pfam" id="PF13183">
    <property type="entry name" value="Fer4_8"/>
    <property type="match status" value="1"/>
</dbReference>
<dbReference type="STRING" id="2074.BG845_01242"/>
<evidence type="ECO:0000256" key="5">
    <source>
        <dbReference type="SAM" id="MobiDB-lite"/>
    </source>
</evidence>
<evidence type="ECO:0000313" key="8">
    <source>
        <dbReference type="EMBL" id="OSY42322.1"/>
    </source>
</evidence>
<dbReference type="Gene3D" id="3.30.465.10">
    <property type="match status" value="1"/>
</dbReference>
<sequence length="1007" mass="106379">MLDGNSRTPASGPPDPARQDLAQQDPARPDPAQPGPARPDPARPDPARPDPALPAPARPDPARPDPALAAALHRHGLEFRDDPGTRAMYATDASLYRIPPLGVVRPRSADDVLATLAVCRELGVPLTSRGAGTSVAGNAIGRGVVLDFSRHMNRVLSIDPQARTAVVEPGTVQAALQARAAAHGLRFGPDPSTHTRCTIGGMIGNNACGARSLGYGRTSDNVAGLELVTASGARIGTGYDQAGRPTVTGDTGLVTGLQDLMAGFLAVGRTEFDRFGRQVSGYAVQHLLPERFDLGQALVGSEGTLGVLTAATVRLVRDPAHRVMVALGFDDIVAAGEAAPRVVQYRPTACEGLDSRLVDVVRTRRGADRVPELPDGRAWLFVELAGDDRDEVMDRAATLAGSGVSARTRIVDDPAVAAPLWRIREDGAGLAGIAPSGKRAWAGWEDAAVPPDSLGAYLAEFDELLATHELTSAPFGHFGEGCIHVRLDFPFDRADGTTAFREFLAAAAKLVAKFGGTLSGEHGDGRARSALLPTMYSPEALRLFGGVKAIFDPDGLLNPGVLVDPDPVEESVRFTAELPLVGSRGFRFEHDGGDLGNAVHRCTGVGKCRADNSGHGGLMCPSYLATREEKDSTRGRARVLQEMIRGERTDWRAPEVHEALDLCLSCKGCTSDCPTGIDMPAYKAEVLHRAYKGRIRPRAHYSLGWLPRWARLAGLAPRLANRAATLPGIGRLMLRAAGVDTRRSVPTFATTPFHRWWRRTGAAAATGGTPVLLFTDSFTDGFSPAAAQATVELLRRAGFEPRVPQQQLCCGLTWISTGQLDAARRILGRTTAELAAATAAGIPIVGLEPSCTAVLRSDAVELLGTDDARAVAGNTFTLAEFLARQDGWTPPDLSGVTVVAQPHCHHHAVMGWSADRELLARAGASVRALAGCCGLAGNFGVEAGHYEVSVAVAEQNLLPALDADPDAVVLADGFSCRTQISDLRGRPAVHLAELLLDRRVTAPTATG</sequence>
<evidence type="ECO:0000313" key="9">
    <source>
        <dbReference type="Proteomes" id="UP000194360"/>
    </source>
</evidence>
<dbReference type="OrthoDB" id="9770306at2"/>
<evidence type="ECO:0000256" key="4">
    <source>
        <dbReference type="ARBA" id="ARBA00023002"/>
    </source>
</evidence>
<dbReference type="SUPFAM" id="SSF55103">
    <property type="entry name" value="FAD-linked oxidases, C-terminal domain"/>
    <property type="match status" value="1"/>
</dbReference>
<dbReference type="InterPro" id="IPR016171">
    <property type="entry name" value="Vanillyl_alc_oxidase_C-sub2"/>
</dbReference>
<dbReference type="AlphaFoldDB" id="A0A1Y2N4B5"/>
<feature type="compositionally biased region" description="Pro residues" evidence="5">
    <location>
        <begin position="49"/>
        <end position="59"/>
    </location>
</feature>
<feature type="compositionally biased region" description="Pro residues" evidence="5">
    <location>
        <begin position="29"/>
        <end position="39"/>
    </location>
</feature>
<dbReference type="GO" id="GO:0071949">
    <property type="term" value="F:FAD binding"/>
    <property type="evidence" value="ECO:0007669"/>
    <property type="project" value="InterPro"/>
</dbReference>
<keyword evidence="9" id="KW-1185">Reference proteome</keyword>
<protein>
    <submittedName>
        <fullName evidence="8">Putative FAD-linked oxidoreductase</fullName>
        <ecNumber evidence="8">1.-.-.-</ecNumber>
    </submittedName>
</protein>
<dbReference type="SUPFAM" id="SSF46548">
    <property type="entry name" value="alpha-helical ferredoxin"/>
    <property type="match status" value="1"/>
</dbReference>
<dbReference type="InterPro" id="IPR016166">
    <property type="entry name" value="FAD-bd_PCMH"/>
</dbReference>
<dbReference type="GO" id="GO:0008720">
    <property type="term" value="F:D-lactate dehydrogenase (NAD+) activity"/>
    <property type="evidence" value="ECO:0007669"/>
    <property type="project" value="TreeGrafter"/>
</dbReference>
<dbReference type="EC" id="1.-.-.-" evidence="8"/>
<dbReference type="InterPro" id="IPR004017">
    <property type="entry name" value="Cys_rich_dom"/>
</dbReference>
<reference evidence="8 9" key="1">
    <citation type="submission" date="2016-09" db="EMBL/GenBank/DDBJ databases">
        <title>Pseudonocardia autotrophica DSM535, a candidate organism with high potential of specific P450 cytochromes.</title>
        <authorList>
            <person name="Grumaz C."/>
            <person name="Vainshtein Y."/>
            <person name="Kirstahler P."/>
            <person name="Sohn K."/>
        </authorList>
    </citation>
    <scope>NUCLEOTIDE SEQUENCE [LARGE SCALE GENOMIC DNA]</scope>
    <source>
        <strain evidence="8 9">DSM 535</strain>
    </source>
</reference>
<organism evidence="8 9">
    <name type="scientific">Pseudonocardia autotrophica</name>
    <name type="common">Amycolata autotrophica</name>
    <name type="synonym">Nocardia autotrophica</name>
    <dbReference type="NCBI Taxonomy" id="2074"/>
    <lineage>
        <taxon>Bacteria</taxon>
        <taxon>Bacillati</taxon>
        <taxon>Actinomycetota</taxon>
        <taxon>Actinomycetes</taxon>
        <taxon>Pseudonocardiales</taxon>
        <taxon>Pseudonocardiaceae</taxon>
        <taxon>Pseudonocardia</taxon>
    </lineage>
</organism>
<dbReference type="Gene3D" id="1.10.45.10">
    <property type="entry name" value="Vanillyl-alcohol Oxidase, Chain A, domain 4"/>
    <property type="match status" value="1"/>
</dbReference>
<accession>A0A1Y2N4B5</accession>